<evidence type="ECO:0000313" key="1">
    <source>
        <dbReference type="EMBL" id="KAH7851392.1"/>
    </source>
</evidence>
<accession>A0ACB7YCV4</accession>
<protein>
    <submittedName>
        <fullName evidence="1">Uncharacterized protein</fullName>
    </submittedName>
</protein>
<gene>
    <name evidence="1" type="ORF">Vadar_010896</name>
</gene>
<dbReference type="Proteomes" id="UP000828048">
    <property type="component" value="Chromosome 8"/>
</dbReference>
<name>A0ACB7YCV4_9ERIC</name>
<sequence length="701" mass="79882">MQISVDSKRILEKVNGIDGRLERIETIGKCERVCSGNGLVGCCVVPKVRGFVVGFEEAVREVKMLVVSGGEQVVVVSAPGGCGKTTLAKMVCHDADVIGMFKDNIFFVTASKAPNFKVIIERLFEHRGFRVPEFQTDEDAIYQLESMLKWTGPNPVLLVLDDVWSGLESLIEKLTMQIPEIKILVTSRIVFPRFKSTYKLKLLSDKDAMALFHHSAFPQDGSSSIPDDLVDKIVRGCGGFPLALEVVGRSLRGKPIEIWKRTLKQWSEGKSFFSSESNNEILIRLQTSLSSLEEMYKECYLDLASFPEDQRIPATALIDMWVELYNLDEDGVDAIAILHELSMRCLVDQVVTRKDASEISGHYNEHFVTQHDLLRELAIHQSRQELIEKRKRLIMEIDGNDFPRWWIEQRQHSVCARLMSISTDESFSSSWHEMKLPNVEVLVLNIQARKYTLPQFLEKMDRLKVLIITNYGFSSFEIQGIPVLGYLSSLKRIRFEHVLISSISDSILKLRNLRKISFIMCEIGEAFRKCTIRILDMLPNLSDIVIDYCNDLVEFPACLCEIRSLEELSITNCHELVTIAEDFGKLESLKKLRLHACTKLLELPESIGSLKKLVFLDISDCISMSKLPVQMGDLCGLRKIHMRGCRGLSELPPSVKGLQQLKDVTCDEETAYLWQHYENYPNDLEICVHKEDVNLDWLHDI</sequence>
<comment type="caution">
    <text evidence="1">The sequence shown here is derived from an EMBL/GenBank/DDBJ whole genome shotgun (WGS) entry which is preliminary data.</text>
</comment>
<keyword evidence="2" id="KW-1185">Reference proteome</keyword>
<reference evidence="1 2" key="1">
    <citation type="journal article" date="2021" name="Hortic Res">
        <title>High-quality reference genome and annotation aids understanding of berry development for evergreen blueberry (Vaccinium darrowii).</title>
        <authorList>
            <person name="Yu J."/>
            <person name="Hulse-Kemp A.M."/>
            <person name="Babiker E."/>
            <person name="Staton M."/>
        </authorList>
    </citation>
    <scope>NUCLEOTIDE SEQUENCE [LARGE SCALE GENOMIC DNA]</scope>
    <source>
        <strain evidence="2">cv. NJ 8807/NJ 8810</strain>
        <tissue evidence="1">Young leaf</tissue>
    </source>
</reference>
<proteinExistence type="predicted"/>
<organism evidence="1 2">
    <name type="scientific">Vaccinium darrowii</name>
    <dbReference type="NCBI Taxonomy" id="229202"/>
    <lineage>
        <taxon>Eukaryota</taxon>
        <taxon>Viridiplantae</taxon>
        <taxon>Streptophyta</taxon>
        <taxon>Embryophyta</taxon>
        <taxon>Tracheophyta</taxon>
        <taxon>Spermatophyta</taxon>
        <taxon>Magnoliopsida</taxon>
        <taxon>eudicotyledons</taxon>
        <taxon>Gunneridae</taxon>
        <taxon>Pentapetalae</taxon>
        <taxon>asterids</taxon>
        <taxon>Ericales</taxon>
        <taxon>Ericaceae</taxon>
        <taxon>Vaccinioideae</taxon>
        <taxon>Vaccinieae</taxon>
        <taxon>Vaccinium</taxon>
    </lineage>
</organism>
<evidence type="ECO:0000313" key="2">
    <source>
        <dbReference type="Proteomes" id="UP000828048"/>
    </source>
</evidence>
<dbReference type="EMBL" id="CM037158">
    <property type="protein sequence ID" value="KAH7851392.1"/>
    <property type="molecule type" value="Genomic_DNA"/>
</dbReference>